<dbReference type="InterPro" id="IPR036869">
    <property type="entry name" value="J_dom_sf"/>
</dbReference>
<evidence type="ECO:0000256" key="2">
    <source>
        <dbReference type="ARBA" id="ARBA00022723"/>
    </source>
</evidence>
<evidence type="ECO:0000256" key="5">
    <source>
        <dbReference type="ARBA" id="ARBA00022833"/>
    </source>
</evidence>
<dbReference type="InterPro" id="IPR008971">
    <property type="entry name" value="HSP40/DnaJ_pept-bd"/>
</dbReference>
<evidence type="ECO:0000256" key="3">
    <source>
        <dbReference type="ARBA" id="ARBA00022737"/>
    </source>
</evidence>
<proteinExistence type="predicted"/>
<dbReference type="InterPro" id="IPR001623">
    <property type="entry name" value="DnaJ_domain"/>
</dbReference>
<reference evidence="7 8" key="1">
    <citation type="submission" date="2021-10" db="EMBL/GenBank/DDBJ databases">
        <title>Anaerobic single-cell dispensing facilitates the cultivation of human gut bacteria.</title>
        <authorList>
            <person name="Afrizal A."/>
        </authorList>
    </citation>
    <scope>NUCLEOTIDE SEQUENCE [LARGE SCALE GENOMIC DNA]</scope>
    <source>
        <strain evidence="7 8">CLA-AA-H244</strain>
    </source>
</reference>
<accession>A0AAE3DK54</accession>
<keyword evidence="8" id="KW-1185">Reference proteome</keyword>
<keyword evidence="5" id="KW-0862">Zinc</keyword>
<protein>
    <submittedName>
        <fullName evidence="7">DnaJ domain-containing protein</fullName>
    </submittedName>
</protein>
<evidence type="ECO:0000256" key="1">
    <source>
        <dbReference type="ARBA" id="ARBA00022705"/>
    </source>
</evidence>
<dbReference type="AlphaFoldDB" id="A0AAE3DK54"/>
<dbReference type="CDD" id="cd06257">
    <property type="entry name" value="DnaJ"/>
    <property type="match status" value="1"/>
</dbReference>
<feature type="domain" description="J" evidence="6">
    <location>
        <begin position="6"/>
        <end position="71"/>
    </location>
</feature>
<dbReference type="PROSITE" id="PS50076">
    <property type="entry name" value="DNAJ_2"/>
    <property type="match status" value="1"/>
</dbReference>
<dbReference type="GO" id="GO:0006260">
    <property type="term" value="P:DNA replication"/>
    <property type="evidence" value="ECO:0007669"/>
    <property type="project" value="UniProtKB-KW"/>
</dbReference>
<dbReference type="GO" id="GO:0042026">
    <property type="term" value="P:protein refolding"/>
    <property type="evidence" value="ECO:0007669"/>
    <property type="project" value="TreeGrafter"/>
</dbReference>
<keyword evidence="2" id="KW-0479">Metal-binding</keyword>
<keyword evidence="1" id="KW-0235">DNA replication</keyword>
<evidence type="ECO:0000313" key="8">
    <source>
        <dbReference type="Proteomes" id="UP001199355"/>
    </source>
</evidence>
<dbReference type="RefSeq" id="WP_308727871.1">
    <property type="nucleotide sequence ID" value="NZ_JAJEQF010000007.1"/>
</dbReference>
<gene>
    <name evidence="7" type="ORF">LKD45_04450</name>
</gene>
<dbReference type="Pfam" id="PF01556">
    <property type="entry name" value="DnaJ_C"/>
    <property type="match status" value="1"/>
</dbReference>
<dbReference type="EMBL" id="JAJEQF010000007">
    <property type="protein sequence ID" value="MCC2166950.1"/>
    <property type="molecule type" value="Genomic_DNA"/>
</dbReference>
<keyword evidence="4" id="KW-0863">Zinc-finger</keyword>
<dbReference type="SUPFAM" id="SSF49493">
    <property type="entry name" value="HSP40/DnaJ peptide-binding domain"/>
    <property type="match status" value="2"/>
</dbReference>
<dbReference type="GO" id="GO:0008270">
    <property type="term" value="F:zinc ion binding"/>
    <property type="evidence" value="ECO:0007669"/>
    <property type="project" value="UniProtKB-KW"/>
</dbReference>
<dbReference type="PANTHER" id="PTHR43096">
    <property type="entry name" value="DNAJ HOMOLOG 1, MITOCHONDRIAL-RELATED"/>
    <property type="match status" value="1"/>
</dbReference>
<dbReference type="SUPFAM" id="SSF46565">
    <property type="entry name" value="Chaperone J-domain"/>
    <property type="match status" value="1"/>
</dbReference>
<dbReference type="InterPro" id="IPR002939">
    <property type="entry name" value="DnaJ_C"/>
</dbReference>
<dbReference type="Gene3D" id="2.60.260.20">
    <property type="entry name" value="Urease metallochaperone UreE, N-terminal domain"/>
    <property type="match status" value="2"/>
</dbReference>
<evidence type="ECO:0000259" key="6">
    <source>
        <dbReference type="PROSITE" id="PS50076"/>
    </source>
</evidence>
<evidence type="ECO:0000256" key="4">
    <source>
        <dbReference type="ARBA" id="ARBA00022771"/>
    </source>
</evidence>
<dbReference type="Pfam" id="PF00226">
    <property type="entry name" value="DnaJ"/>
    <property type="match status" value="1"/>
</dbReference>
<dbReference type="PANTHER" id="PTHR43096:SF10">
    <property type="entry name" value="CHAPERONE PROTEIN DNAJ A6, CHLOROPLASTIC"/>
    <property type="match status" value="1"/>
</dbReference>
<evidence type="ECO:0000313" key="7">
    <source>
        <dbReference type="EMBL" id="MCC2166950.1"/>
    </source>
</evidence>
<organism evidence="7 8">
    <name type="scientific">Gallintestinimicrobium propionicum</name>
    <dbReference type="NCBI Taxonomy" id="2981770"/>
    <lineage>
        <taxon>Bacteria</taxon>
        <taxon>Bacillati</taxon>
        <taxon>Bacillota</taxon>
        <taxon>Clostridia</taxon>
        <taxon>Lachnospirales</taxon>
        <taxon>Lachnospiraceae</taxon>
        <taxon>Gallintestinimicrobium</taxon>
    </lineage>
</organism>
<dbReference type="GO" id="GO:0051082">
    <property type="term" value="F:unfolded protein binding"/>
    <property type="evidence" value="ECO:0007669"/>
    <property type="project" value="InterPro"/>
</dbReference>
<dbReference type="Proteomes" id="UP001199355">
    <property type="component" value="Unassembled WGS sequence"/>
</dbReference>
<dbReference type="GO" id="GO:0005737">
    <property type="term" value="C:cytoplasm"/>
    <property type="evidence" value="ECO:0007669"/>
    <property type="project" value="TreeGrafter"/>
</dbReference>
<dbReference type="SMART" id="SM00271">
    <property type="entry name" value="DnaJ"/>
    <property type="match status" value="1"/>
</dbReference>
<dbReference type="CDD" id="cd10747">
    <property type="entry name" value="DnaJ_C"/>
    <property type="match status" value="1"/>
</dbReference>
<dbReference type="FunFam" id="2.60.260.20:FF:000005">
    <property type="entry name" value="Chaperone protein dnaJ 1, mitochondrial"/>
    <property type="match status" value="1"/>
</dbReference>
<sequence>MAAKRDYYEVLGVSKSADADAIKKAYRKLAKKYHPDANKDDPTAQQRFQEITEAYGVLSDPKQKALYDKYGHAAFDGSGAGSAGAGSQGSYGQNGGFHSFHFEGGNMDDLFGDLFGGMFHGKSGQKQSGKSYRTHFGSGFGGADGYSQGFDGTAGSGYTGGFGSSTGNGYTGGFDGFDFGGGSYGGFNSSQRGEDLRAEISVSFDEAAFGCEKKISLQGQDGKISTVQVKIPAGIESGKTIRLRGKGMPGSNSAGDGDLLLKVTVQEKPGFERKGADLYTTVKIPFTTAVLGGEAEVATLTGKVVCRIKPGTQSGSRIRLKGKGIVSMKDASVHGDQYVTVQIDVPKNLSAAAKQKLREFEEACKSGSSRGAA</sequence>
<name>A0AAE3DK54_9FIRM</name>
<dbReference type="PRINTS" id="PR00625">
    <property type="entry name" value="JDOMAIN"/>
</dbReference>
<keyword evidence="3" id="KW-0677">Repeat</keyword>
<dbReference type="Gene3D" id="1.10.287.110">
    <property type="entry name" value="DnaJ domain"/>
    <property type="match status" value="1"/>
</dbReference>
<comment type="caution">
    <text evidence="7">The sequence shown here is derived from an EMBL/GenBank/DDBJ whole genome shotgun (WGS) entry which is preliminary data.</text>
</comment>